<dbReference type="InterPro" id="IPR016181">
    <property type="entry name" value="Acyl_CoA_acyltransferase"/>
</dbReference>
<protein>
    <submittedName>
        <fullName evidence="8">GNAT family N-acetyltransferase</fullName>
    </submittedName>
</protein>
<dbReference type="Gene3D" id="3.40.630.30">
    <property type="match status" value="1"/>
</dbReference>
<evidence type="ECO:0000313" key="9">
    <source>
        <dbReference type="Proteomes" id="UP000256817"/>
    </source>
</evidence>
<dbReference type="Proteomes" id="UP000256817">
    <property type="component" value="Unassembled WGS sequence"/>
</dbReference>
<organism evidence="8 9">
    <name type="scientific">Pectobacterium aquaticum</name>
    <dbReference type="NCBI Taxonomy" id="2204145"/>
    <lineage>
        <taxon>Bacteria</taxon>
        <taxon>Pseudomonadati</taxon>
        <taxon>Pseudomonadota</taxon>
        <taxon>Gammaproteobacteria</taxon>
        <taxon>Enterobacterales</taxon>
        <taxon>Pectobacteriaceae</taxon>
        <taxon>Pectobacterium</taxon>
    </lineage>
</organism>
<sequence>MALIFSLLDGRRHDRSSFSCGVLALDDYLQKRASQHQCDGIATTHILLDESQPTCILGYCSLSAAHLYLHELSENDRKRLPGYPVLAMRMGRLAVSTAEQKKGYGQLLLGHAVNMALSVRNTMGVRVLVVDAKDARAAAFYEEYGFRKTASEALTLYLPISNG</sequence>
<evidence type="ECO:0000313" key="8">
    <source>
        <dbReference type="EMBL" id="RRO07757.1"/>
    </source>
</evidence>
<keyword evidence="5" id="KW-0012">Acyltransferase</keyword>
<evidence type="ECO:0000256" key="5">
    <source>
        <dbReference type="ARBA" id="ARBA00023315"/>
    </source>
</evidence>
<evidence type="ECO:0000256" key="3">
    <source>
        <dbReference type="ARBA" id="ARBA00022649"/>
    </source>
</evidence>
<keyword evidence="2" id="KW-0678">Repressor</keyword>
<evidence type="ECO:0000256" key="1">
    <source>
        <dbReference type="ARBA" id="ARBA00009342"/>
    </source>
</evidence>
<evidence type="ECO:0000256" key="2">
    <source>
        <dbReference type="ARBA" id="ARBA00022491"/>
    </source>
</evidence>
<accession>A0A426J4G5</accession>
<comment type="similarity">
    <text evidence="1">Belongs to the acetyltransferase family. GNAT subfamily.</text>
</comment>
<feature type="domain" description="N-acetyltransferase" evidence="7">
    <location>
        <begin position="88"/>
        <end position="147"/>
    </location>
</feature>
<comment type="catalytic activity">
    <reaction evidence="6">
        <text>glycyl-tRNA(Gly) + acetyl-CoA = N-acetylglycyl-tRNA(Gly) + CoA + H(+)</text>
        <dbReference type="Rhea" id="RHEA:81867"/>
        <dbReference type="Rhea" id="RHEA-COMP:9683"/>
        <dbReference type="Rhea" id="RHEA-COMP:19766"/>
        <dbReference type="ChEBI" id="CHEBI:15378"/>
        <dbReference type="ChEBI" id="CHEBI:57287"/>
        <dbReference type="ChEBI" id="CHEBI:57288"/>
        <dbReference type="ChEBI" id="CHEBI:78522"/>
        <dbReference type="ChEBI" id="CHEBI:232036"/>
    </reaction>
</comment>
<keyword evidence="3" id="KW-1277">Toxin-antitoxin system</keyword>
<evidence type="ECO:0000259" key="7">
    <source>
        <dbReference type="Pfam" id="PF13508"/>
    </source>
</evidence>
<dbReference type="EMBL" id="QHJW02000026">
    <property type="protein sequence ID" value="RRO07757.1"/>
    <property type="molecule type" value="Genomic_DNA"/>
</dbReference>
<proteinExistence type="inferred from homology"/>
<dbReference type="PANTHER" id="PTHR36449">
    <property type="entry name" value="ACETYLTRANSFERASE-RELATED"/>
    <property type="match status" value="1"/>
</dbReference>
<gene>
    <name evidence="8" type="ORF">DMB85_012295</name>
</gene>
<name>A0A426J4G5_9GAMM</name>
<dbReference type="Pfam" id="PF13508">
    <property type="entry name" value="Acetyltransf_7"/>
    <property type="match status" value="1"/>
</dbReference>
<comment type="caution">
    <text evidence="8">The sequence shown here is derived from an EMBL/GenBank/DDBJ whole genome shotgun (WGS) entry which is preliminary data.</text>
</comment>
<dbReference type="InterPro" id="IPR000182">
    <property type="entry name" value="GNAT_dom"/>
</dbReference>
<reference evidence="8" key="1">
    <citation type="submission" date="2018-11" db="EMBL/GenBank/DDBJ databases">
        <title>Draft genome sequences of proposed Pectobacterium aquaticum sp. nov. isolated in France from fresh water.</title>
        <authorList>
            <person name="Pedron J."/>
            <person name="Barny M.A."/>
        </authorList>
    </citation>
    <scope>NUCLEOTIDE SEQUENCE [LARGE SCALE GENOMIC DNA]</scope>
    <source>
        <strain evidence="8">A35-S23-M15</strain>
    </source>
</reference>
<keyword evidence="9" id="KW-1185">Reference proteome</keyword>
<dbReference type="SUPFAM" id="SSF55729">
    <property type="entry name" value="Acyl-CoA N-acyltransferases (Nat)"/>
    <property type="match status" value="1"/>
</dbReference>
<dbReference type="PANTHER" id="PTHR36449:SF1">
    <property type="entry name" value="ACETYLTRANSFERASE"/>
    <property type="match status" value="1"/>
</dbReference>
<evidence type="ECO:0000256" key="6">
    <source>
        <dbReference type="ARBA" id="ARBA00049880"/>
    </source>
</evidence>
<keyword evidence="4" id="KW-0808">Transferase</keyword>
<dbReference type="RefSeq" id="WP_102119213.1">
    <property type="nucleotide sequence ID" value="NZ_CP161828.1"/>
</dbReference>
<evidence type="ECO:0000256" key="4">
    <source>
        <dbReference type="ARBA" id="ARBA00022679"/>
    </source>
</evidence>